<dbReference type="STRING" id="913774.A0A0C3H8X7"/>
<reference evidence="4" key="2">
    <citation type="submission" date="2015-01" db="EMBL/GenBank/DDBJ databases">
        <title>Evolutionary Origins and Diversification of the Mycorrhizal Mutualists.</title>
        <authorList>
            <consortium name="DOE Joint Genome Institute"/>
            <consortium name="Mycorrhizal Genomics Consortium"/>
            <person name="Kohler A."/>
            <person name="Kuo A."/>
            <person name="Nagy L.G."/>
            <person name="Floudas D."/>
            <person name="Copeland A."/>
            <person name="Barry K.W."/>
            <person name="Cichocki N."/>
            <person name="Veneault-Fourrey C."/>
            <person name="LaButti K."/>
            <person name="Lindquist E.A."/>
            <person name="Lipzen A."/>
            <person name="Lundell T."/>
            <person name="Morin E."/>
            <person name="Murat C."/>
            <person name="Riley R."/>
            <person name="Ohm R."/>
            <person name="Sun H."/>
            <person name="Tunlid A."/>
            <person name="Henrissat B."/>
            <person name="Grigoriev I.V."/>
            <person name="Hibbett D.S."/>
            <person name="Martin F."/>
        </authorList>
    </citation>
    <scope>NUCLEOTIDE SEQUENCE [LARGE SCALE GENOMIC DNA]</scope>
    <source>
        <strain evidence="4">Zn</strain>
    </source>
</reference>
<accession>A0A0C3H8X7</accession>
<dbReference type="AlphaFoldDB" id="A0A0C3H8X7"/>
<dbReference type="InterPro" id="IPR005645">
    <property type="entry name" value="FSH-like_dom"/>
</dbReference>
<dbReference type="EMBL" id="KN832878">
    <property type="protein sequence ID" value="KIM99714.1"/>
    <property type="molecule type" value="Genomic_DNA"/>
</dbReference>
<dbReference type="PANTHER" id="PTHR48070">
    <property type="entry name" value="ESTERASE OVCA2"/>
    <property type="match status" value="1"/>
</dbReference>
<evidence type="ECO:0000256" key="1">
    <source>
        <dbReference type="ARBA" id="ARBA00022801"/>
    </source>
</evidence>
<sequence length="280" mass="31579">MEGVRTMILVYQQARKEARTNIDFWCNTAGFRSLLDDFEFEFIEGRMPHTEALNKKGNWSLHTKEFATSKLWGYFNPFDPEDVLSAEQDVLDVAAEEGPFDGILGYSQGGTLAAQTILRFSQQNPHATPAEMPFRFGIFFNASTPGNVFPLTETVSDMSLHELPLEEAQMMGMIQPNRVNKDKVLPVRLGRLPNGRRIVTNGTYAMAKWDAEVDGKVIHIPTLHVRCPGDLKEHGEGLYNLCVPEVAKQYIHAHGHDFPRGYHEMRSIAQLIRTVAEMAS</sequence>
<dbReference type="GO" id="GO:0019748">
    <property type="term" value="P:secondary metabolic process"/>
    <property type="evidence" value="ECO:0007669"/>
    <property type="project" value="TreeGrafter"/>
</dbReference>
<evidence type="ECO:0000313" key="3">
    <source>
        <dbReference type="EMBL" id="KIM99714.1"/>
    </source>
</evidence>
<dbReference type="OrthoDB" id="2094269at2759"/>
<dbReference type="InterPro" id="IPR029058">
    <property type="entry name" value="AB_hydrolase_fold"/>
</dbReference>
<dbReference type="GO" id="GO:0005737">
    <property type="term" value="C:cytoplasm"/>
    <property type="evidence" value="ECO:0007669"/>
    <property type="project" value="TreeGrafter"/>
</dbReference>
<name>A0A0C3H8X7_OIDMZ</name>
<feature type="domain" description="Serine hydrolase" evidence="2">
    <location>
        <begin position="27"/>
        <end position="261"/>
    </location>
</feature>
<keyword evidence="1" id="KW-0378">Hydrolase</keyword>
<gene>
    <name evidence="3" type="ORF">OIDMADRAFT_146331</name>
</gene>
<proteinExistence type="predicted"/>
<dbReference type="GO" id="GO:0016787">
    <property type="term" value="F:hydrolase activity"/>
    <property type="evidence" value="ECO:0007669"/>
    <property type="project" value="UniProtKB-KW"/>
</dbReference>
<keyword evidence="4" id="KW-1185">Reference proteome</keyword>
<dbReference type="Pfam" id="PF03959">
    <property type="entry name" value="FSH1"/>
    <property type="match status" value="1"/>
</dbReference>
<dbReference type="PANTHER" id="PTHR48070:SF6">
    <property type="entry name" value="ESTERASE OVCA2"/>
    <property type="match status" value="1"/>
</dbReference>
<dbReference type="HOGENOM" id="CLU_051938_4_3_1"/>
<reference evidence="3 4" key="1">
    <citation type="submission" date="2014-04" db="EMBL/GenBank/DDBJ databases">
        <authorList>
            <consortium name="DOE Joint Genome Institute"/>
            <person name="Kuo A."/>
            <person name="Martino E."/>
            <person name="Perotto S."/>
            <person name="Kohler A."/>
            <person name="Nagy L.G."/>
            <person name="Floudas D."/>
            <person name="Copeland A."/>
            <person name="Barry K.W."/>
            <person name="Cichocki N."/>
            <person name="Veneault-Fourrey C."/>
            <person name="LaButti K."/>
            <person name="Lindquist E.A."/>
            <person name="Lipzen A."/>
            <person name="Lundell T."/>
            <person name="Morin E."/>
            <person name="Murat C."/>
            <person name="Sun H."/>
            <person name="Tunlid A."/>
            <person name="Henrissat B."/>
            <person name="Grigoriev I.V."/>
            <person name="Hibbett D.S."/>
            <person name="Martin F."/>
            <person name="Nordberg H.P."/>
            <person name="Cantor M.N."/>
            <person name="Hua S.X."/>
        </authorList>
    </citation>
    <scope>NUCLEOTIDE SEQUENCE [LARGE SCALE GENOMIC DNA]</scope>
    <source>
        <strain evidence="3 4">Zn</strain>
    </source>
</reference>
<evidence type="ECO:0000313" key="4">
    <source>
        <dbReference type="Proteomes" id="UP000054321"/>
    </source>
</evidence>
<dbReference type="SUPFAM" id="SSF53474">
    <property type="entry name" value="alpha/beta-Hydrolases"/>
    <property type="match status" value="1"/>
</dbReference>
<evidence type="ECO:0000259" key="2">
    <source>
        <dbReference type="Pfam" id="PF03959"/>
    </source>
</evidence>
<dbReference type="GO" id="GO:0005634">
    <property type="term" value="C:nucleus"/>
    <property type="evidence" value="ECO:0007669"/>
    <property type="project" value="TreeGrafter"/>
</dbReference>
<dbReference type="InterPro" id="IPR050593">
    <property type="entry name" value="LovG"/>
</dbReference>
<dbReference type="InParanoid" id="A0A0C3H8X7"/>
<organism evidence="3 4">
    <name type="scientific">Oidiodendron maius (strain Zn)</name>
    <dbReference type="NCBI Taxonomy" id="913774"/>
    <lineage>
        <taxon>Eukaryota</taxon>
        <taxon>Fungi</taxon>
        <taxon>Dikarya</taxon>
        <taxon>Ascomycota</taxon>
        <taxon>Pezizomycotina</taxon>
        <taxon>Leotiomycetes</taxon>
        <taxon>Leotiomycetes incertae sedis</taxon>
        <taxon>Myxotrichaceae</taxon>
        <taxon>Oidiodendron</taxon>
    </lineage>
</organism>
<dbReference type="Gene3D" id="3.40.50.1820">
    <property type="entry name" value="alpha/beta hydrolase"/>
    <property type="match status" value="1"/>
</dbReference>
<protein>
    <recommendedName>
        <fullName evidence="2">Serine hydrolase domain-containing protein</fullName>
    </recommendedName>
</protein>
<dbReference type="Proteomes" id="UP000054321">
    <property type="component" value="Unassembled WGS sequence"/>
</dbReference>